<evidence type="ECO:0000313" key="2">
    <source>
        <dbReference type="Proteomes" id="UP000762676"/>
    </source>
</evidence>
<reference evidence="1 2" key="1">
    <citation type="journal article" date="2021" name="Elife">
        <title>Chloroplast acquisition without the gene transfer in kleptoplastic sea slugs, Plakobranchus ocellatus.</title>
        <authorList>
            <person name="Maeda T."/>
            <person name="Takahashi S."/>
            <person name="Yoshida T."/>
            <person name="Shimamura S."/>
            <person name="Takaki Y."/>
            <person name="Nagai Y."/>
            <person name="Toyoda A."/>
            <person name="Suzuki Y."/>
            <person name="Arimoto A."/>
            <person name="Ishii H."/>
            <person name="Satoh N."/>
            <person name="Nishiyama T."/>
            <person name="Hasebe M."/>
            <person name="Maruyama T."/>
            <person name="Minagawa J."/>
            <person name="Obokata J."/>
            <person name="Shigenobu S."/>
        </authorList>
    </citation>
    <scope>NUCLEOTIDE SEQUENCE [LARGE SCALE GENOMIC DNA]</scope>
</reference>
<name>A0AAV4ECK1_9GAST</name>
<sequence>MSHRLIGNKMKAITQNEMEKKIYSNSSRVKVSSHDALSVRKISFRTVARLVIHFCFHMVHAGLGFIDDSESSARDTHDAKVLCCVKNDIKINNDNISHKINHEPRKA</sequence>
<dbReference type="EMBL" id="BMAT01000043">
    <property type="protein sequence ID" value="GFR58396.1"/>
    <property type="molecule type" value="Genomic_DNA"/>
</dbReference>
<keyword evidence="2" id="KW-1185">Reference proteome</keyword>
<accession>A0AAV4ECK1</accession>
<gene>
    <name evidence="1" type="ORF">ElyMa_000028500</name>
</gene>
<comment type="caution">
    <text evidence="1">The sequence shown here is derived from an EMBL/GenBank/DDBJ whole genome shotgun (WGS) entry which is preliminary data.</text>
</comment>
<dbReference type="AlphaFoldDB" id="A0AAV4ECK1"/>
<organism evidence="1 2">
    <name type="scientific">Elysia marginata</name>
    <dbReference type="NCBI Taxonomy" id="1093978"/>
    <lineage>
        <taxon>Eukaryota</taxon>
        <taxon>Metazoa</taxon>
        <taxon>Spiralia</taxon>
        <taxon>Lophotrochozoa</taxon>
        <taxon>Mollusca</taxon>
        <taxon>Gastropoda</taxon>
        <taxon>Heterobranchia</taxon>
        <taxon>Euthyneura</taxon>
        <taxon>Panpulmonata</taxon>
        <taxon>Sacoglossa</taxon>
        <taxon>Placobranchoidea</taxon>
        <taxon>Plakobranchidae</taxon>
        <taxon>Elysia</taxon>
    </lineage>
</organism>
<proteinExistence type="predicted"/>
<protein>
    <submittedName>
        <fullName evidence="1">Uncharacterized protein</fullName>
    </submittedName>
</protein>
<dbReference type="Proteomes" id="UP000762676">
    <property type="component" value="Unassembled WGS sequence"/>
</dbReference>
<evidence type="ECO:0000313" key="1">
    <source>
        <dbReference type="EMBL" id="GFR58396.1"/>
    </source>
</evidence>